<protein>
    <submittedName>
        <fullName evidence="1">Uncharacterized protein</fullName>
    </submittedName>
</protein>
<accession>A0A4Y2A693</accession>
<evidence type="ECO:0000313" key="1">
    <source>
        <dbReference type="EMBL" id="GBL75381.1"/>
    </source>
</evidence>
<gene>
    <name evidence="1" type="ORF">AVEN_194577_1</name>
</gene>
<comment type="caution">
    <text evidence="1">The sequence shown here is derived from an EMBL/GenBank/DDBJ whole genome shotgun (WGS) entry which is preliminary data.</text>
</comment>
<dbReference type="Proteomes" id="UP000499080">
    <property type="component" value="Unassembled WGS sequence"/>
</dbReference>
<evidence type="ECO:0000313" key="2">
    <source>
        <dbReference type="Proteomes" id="UP000499080"/>
    </source>
</evidence>
<sequence>MNVSQTILTRSAIADSRQDFYCPIFGEPRSFLQNKLSTYECVIRCCFEERYNLSLVTNNKNVSFPKVASTVVKQIKCLYDKASIPSLSDCQIVKIINVYHDSYIKIRKSYKRDKDKPLFKARLEDLKLKARSLFDVAACKCTMTVKCTCQNTTDAYQCAILIKCLCEKTNKIPVLELRFMFLQRNYNLGKIGSIDKTLTKKINVKTERKARDLQRAVSGKEVSKIGEYSEIDEHKHSSIKDWEYEEDEFKPSTSTEKHQWQMRIQLSAIINSDRFGVSDQTTAVIASSVLRDVGMITDTDSSYVVHKCKKRRDKSCVRTDFKSQFTPPEES</sequence>
<keyword evidence="2" id="KW-1185">Reference proteome</keyword>
<dbReference type="AlphaFoldDB" id="A0A4Y2A693"/>
<dbReference type="EMBL" id="BGPR01000007">
    <property type="protein sequence ID" value="GBL75381.1"/>
    <property type="molecule type" value="Genomic_DNA"/>
</dbReference>
<dbReference type="OrthoDB" id="7464755at2759"/>
<proteinExistence type="predicted"/>
<reference evidence="1 2" key="1">
    <citation type="journal article" date="2019" name="Sci. Rep.">
        <title>Orb-weaving spider Araneus ventricosus genome elucidates the spidroin gene catalogue.</title>
        <authorList>
            <person name="Kono N."/>
            <person name="Nakamura H."/>
            <person name="Ohtoshi R."/>
            <person name="Moran D.A.P."/>
            <person name="Shinohara A."/>
            <person name="Yoshida Y."/>
            <person name="Fujiwara M."/>
            <person name="Mori M."/>
            <person name="Tomita M."/>
            <person name="Arakawa K."/>
        </authorList>
    </citation>
    <scope>NUCLEOTIDE SEQUENCE [LARGE SCALE GENOMIC DNA]</scope>
</reference>
<organism evidence="1 2">
    <name type="scientific">Araneus ventricosus</name>
    <name type="common">Orbweaver spider</name>
    <name type="synonym">Epeira ventricosa</name>
    <dbReference type="NCBI Taxonomy" id="182803"/>
    <lineage>
        <taxon>Eukaryota</taxon>
        <taxon>Metazoa</taxon>
        <taxon>Ecdysozoa</taxon>
        <taxon>Arthropoda</taxon>
        <taxon>Chelicerata</taxon>
        <taxon>Arachnida</taxon>
        <taxon>Araneae</taxon>
        <taxon>Araneomorphae</taxon>
        <taxon>Entelegynae</taxon>
        <taxon>Araneoidea</taxon>
        <taxon>Araneidae</taxon>
        <taxon>Araneus</taxon>
    </lineage>
</organism>
<name>A0A4Y2A693_ARAVE</name>